<dbReference type="Proteomes" id="UP000636949">
    <property type="component" value="Unassembled WGS sequence"/>
</dbReference>
<evidence type="ECO:0000256" key="1">
    <source>
        <dbReference type="SAM" id="SignalP"/>
    </source>
</evidence>
<reference evidence="2" key="2">
    <citation type="submission" date="2020-09" db="EMBL/GenBank/DDBJ databases">
        <authorList>
            <person name="Sun Q."/>
            <person name="Zhou Y."/>
        </authorList>
    </citation>
    <scope>NUCLEOTIDE SEQUENCE</scope>
    <source>
        <strain evidence="2">CGMCC 1.15758</strain>
    </source>
</reference>
<sequence>MIRNYLKMLLGLPVLLFAGNCCLGSSTADVEINAYLTVDQRIRLNNQDNNVTVSAALSRDQSNLYGLSTAPAYSGKSNELQITSNIANLEKYKISCRDNSVSIPLNGGGSQKYIGYVYQNNSVNGYKDIMSEEVEINRDRSDDSNTTTFQLLFVLPNGVNYKTGTHSSTTTCTISA</sequence>
<evidence type="ECO:0000313" key="3">
    <source>
        <dbReference type="Proteomes" id="UP000636949"/>
    </source>
</evidence>
<organism evidence="2 3">
    <name type="scientific">Cysteiniphilum litorale</name>
    <dbReference type="NCBI Taxonomy" id="2056700"/>
    <lineage>
        <taxon>Bacteria</taxon>
        <taxon>Pseudomonadati</taxon>
        <taxon>Pseudomonadota</taxon>
        <taxon>Gammaproteobacteria</taxon>
        <taxon>Thiotrichales</taxon>
        <taxon>Fastidiosibacteraceae</taxon>
        <taxon>Cysteiniphilum</taxon>
    </lineage>
</organism>
<dbReference type="RefSeq" id="WP_117001816.1">
    <property type="nucleotide sequence ID" value="NZ_BMJS01000006.1"/>
</dbReference>
<proteinExistence type="predicted"/>
<protein>
    <submittedName>
        <fullName evidence="2">Uncharacterized protein</fullName>
    </submittedName>
</protein>
<feature type="signal peptide" evidence="1">
    <location>
        <begin position="1"/>
        <end position="23"/>
    </location>
</feature>
<feature type="chain" id="PRO_5035285685" evidence="1">
    <location>
        <begin position="24"/>
        <end position="176"/>
    </location>
</feature>
<dbReference type="EMBL" id="BMJS01000006">
    <property type="protein sequence ID" value="GGF93591.1"/>
    <property type="molecule type" value="Genomic_DNA"/>
</dbReference>
<keyword evidence="3" id="KW-1185">Reference proteome</keyword>
<evidence type="ECO:0000313" key="2">
    <source>
        <dbReference type="EMBL" id="GGF93591.1"/>
    </source>
</evidence>
<dbReference type="AlphaFoldDB" id="A0A8J2Z3G3"/>
<gene>
    <name evidence="2" type="ORF">GCM10010995_08450</name>
</gene>
<name>A0A8J2Z3G3_9GAMM</name>
<accession>A0A8J2Z3G3</accession>
<reference evidence="2" key="1">
    <citation type="journal article" date="2014" name="Int. J. Syst. Evol. Microbiol.">
        <title>Complete genome sequence of Corynebacterium casei LMG S-19264T (=DSM 44701T), isolated from a smear-ripened cheese.</title>
        <authorList>
            <consortium name="US DOE Joint Genome Institute (JGI-PGF)"/>
            <person name="Walter F."/>
            <person name="Albersmeier A."/>
            <person name="Kalinowski J."/>
            <person name="Ruckert C."/>
        </authorList>
    </citation>
    <scope>NUCLEOTIDE SEQUENCE</scope>
    <source>
        <strain evidence="2">CGMCC 1.15758</strain>
    </source>
</reference>
<comment type="caution">
    <text evidence="2">The sequence shown here is derived from an EMBL/GenBank/DDBJ whole genome shotgun (WGS) entry which is preliminary data.</text>
</comment>
<keyword evidence="1" id="KW-0732">Signal</keyword>